<evidence type="ECO:0000256" key="7">
    <source>
        <dbReference type="ARBA" id="ARBA00022786"/>
    </source>
</evidence>
<evidence type="ECO:0000256" key="4">
    <source>
        <dbReference type="ARBA" id="ARBA00022692"/>
    </source>
</evidence>
<dbReference type="GO" id="GO:0016020">
    <property type="term" value="C:membrane"/>
    <property type="evidence" value="ECO:0007669"/>
    <property type="project" value="UniProtKB-SubCell"/>
</dbReference>
<reference evidence="15" key="1">
    <citation type="submission" date="2022-04" db="EMBL/GenBank/DDBJ databases">
        <title>A functionally conserved STORR gene fusion in Papaver species that diverged 16.8 million years ago.</title>
        <authorList>
            <person name="Catania T."/>
        </authorList>
    </citation>
    <scope>NUCLEOTIDE SEQUENCE</scope>
    <source>
        <strain evidence="15">S-188037</strain>
    </source>
</reference>
<evidence type="ECO:0000256" key="1">
    <source>
        <dbReference type="ARBA" id="ARBA00004167"/>
    </source>
</evidence>
<accession>A0AAD4XQ54</accession>
<evidence type="ECO:0000259" key="14">
    <source>
        <dbReference type="PROSITE" id="PS50089"/>
    </source>
</evidence>
<dbReference type="SUPFAM" id="SSF57850">
    <property type="entry name" value="RING/U-box"/>
    <property type="match status" value="1"/>
</dbReference>
<dbReference type="PROSITE" id="PS50089">
    <property type="entry name" value="ZF_RING_2"/>
    <property type="match status" value="1"/>
</dbReference>
<keyword evidence="4 13" id="KW-0812">Transmembrane</keyword>
<comment type="similarity">
    <text evidence="11">Belongs to the RING-type zinc finger family. ATL subfamily.</text>
</comment>
<evidence type="ECO:0000256" key="13">
    <source>
        <dbReference type="SAM" id="Phobius"/>
    </source>
</evidence>
<protein>
    <recommendedName>
        <fullName evidence="14">RING-type domain-containing protein</fullName>
    </recommendedName>
</protein>
<comment type="pathway">
    <text evidence="2">Protein modification; protein ubiquitination.</text>
</comment>
<evidence type="ECO:0000256" key="8">
    <source>
        <dbReference type="ARBA" id="ARBA00022833"/>
    </source>
</evidence>
<evidence type="ECO:0000256" key="9">
    <source>
        <dbReference type="ARBA" id="ARBA00022989"/>
    </source>
</evidence>
<keyword evidence="10 13" id="KW-0472">Membrane</keyword>
<evidence type="ECO:0000256" key="6">
    <source>
        <dbReference type="ARBA" id="ARBA00022771"/>
    </source>
</evidence>
<evidence type="ECO:0000313" key="15">
    <source>
        <dbReference type="EMBL" id="KAI3932995.1"/>
    </source>
</evidence>
<dbReference type="GO" id="GO:0008270">
    <property type="term" value="F:zinc ion binding"/>
    <property type="evidence" value="ECO:0007669"/>
    <property type="project" value="UniProtKB-KW"/>
</dbReference>
<dbReference type="EMBL" id="JAJJMB010006973">
    <property type="protein sequence ID" value="KAI3932995.1"/>
    <property type="molecule type" value="Genomic_DNA"/>
</dbReference>
<dbReference type="PANTHER" id="PTHR45768:SF61">
    <property type="entry name" value="RING-H2 FINGER PROTEIN ATL18"/>
    <property type="match status" value="1"/>
</dbReference>
<gene>
    <name evidence="15" type="ORF">MKW98_029228</name>
</gene>
<keyword evidence="9 13" id="KW-1133">Transmembrane helix</keyword>
<evidence type="ECO:0000256" key="2">
    <source>
        <dbReference type="ARBA" id="ARBA00004906"/>
    </source>
</evidence>
<sequence length="217" mass="24041">MITKGISIIFQKHGGLNVADQHNYSQCSTTSSSSSSEVSTLLSQLVSTHPHDRYMIKCKKTYSNLLISLLNEIANSICLVVFTVFLVITKIVIHIVVTCTIVHRKLHHRQTTRTANITSTVSLEEQEESGGFRLSLSDVQNLSSFEYETVVEPAQDCIVCLERFIKGESCRSLPRCNHVFHASCVDSWLIQVPSCPLCRQIVVTPGANQLICTAGES</sequence>
<organism evidence="15 16">
    <name type="scientific">Papaver atlanticum</name>
    <dbReference type="NCBI Taxonomy" id="357466"/>
    <lineage>
        <taxon>Eukaryota</taxon>
        <taxon>Viridiplantae</taxon>
        <taxon>Streptophyta</taxon>
        <taxon>Embryophyta</taxon>
        <taxon>Tracheophyta</taxon>
        <taxon>Spermatophyta</taxon>
        <taxon>Magnoliopsida</taxon>
        <taxon>Ranunculales</taxon>
        <taxon>Papaveraceae</taxon>
        <taxon>Papaveroideae</taxon>
        <taxon>Papaver</taxon>
    </lineage>
</organism>
<keyword evidence="5" id="KW-0479">Metal-binding</keyword>
<dbReference type="Gene3D" id="3.30.40.10">
    <property type="entry name" value="Zinc/RING finger domain, C3HC4 (zinc finger)"/>
    <property type="match status" value="1"/>
</dbReference>
<comment type="caution">
    <text evidence="15">The sequence shown here is derived from an EMBL/GenBank/DDBJ whole genome shotgun (WGS) entry which is preliminary data.</text>
</comment>
<evidence type="ECO:0000256" key="11">
    <source>
        <dbReference type="ARBA" id="ARBA00024209"/>
    </source>
</evidence>
<dbReference type="InterPro" id="IPR001841">
    <property type="entry name" value="Znf_RING"/>
</dbReference>
<dbReference type="PANTHER" id="PTHR45768">
    <property type="entry name" value="E3 UBIQUITIN-PROTEIN LIGASE RNF13-LIKE"/>
    <property type="match status" value="1"/>
</dbReference>
<keyword evidence="16" id="KW-1185">Reference proteome</keyword>
<evidence type="ECO:0000313" key="16">
    <source>
        <dbReference type="Proteomes" id="UP001202328"/>
    </source>
</evidence>
<dbReference type="GO" id="GO:0016740">
    <property type="term" value="F:transferase activity"/>
    <property type="evidence" value="ECO:0007669"/>
    <property type="project" value="UniProtKB-KW"/>
</dbReference>
<evidence type="ECO:0000256" key="10">
    <source>
        <dbReference type="ARBA" id="ARBA00023136"/>
    </source>
</evidence>
<keyword evidence="6 12" id="KW-0863">Zinc-finger</keyword>
<dbReference type="Proteomes" id="UP001202328">
    <property type="component" value="Unassembled WGS sequence"/>
</dbReference>
<proteinExistence type="inferred from homology"/>
<feature type="transmembrane region" description="Helical" evidence="13">
    <location>
        <begin position="73"/>
        <end position="103"/>
    </location>
</feature>
<keyword evidence="7" id="KW-0833">Ubl conjugation pathway</keyword>
<evidence type="ECO:0000256" key="5">
    <source>
        <dbReference type="ARBA" id="ARBA00022723"/>
    </source>
</evidence>
<evidence type="ECO:0000256" key="3">
    <source>
        <dbReference type="ARBA" id="ARBA00022679"/>
    </source>
</evidence>
<dbReference type="Pfam" id="PF13639">
    <property type="entry name" value="zf-RING_2"/>
    <property type="match status" value="1"/>
</dbReference>
<dbReference type="AlphaFoldDB" id="A0AAD4XQ54"/>
<evidence type="ECO:0000256" key="12">
    <source>
        <dbReference type="PROSITE-ProRule" id="PRU00175"/>
    </source>
</evidence>
<dbReference type="SMART" id="SM00184">
    <property type="entry name" value="RING"/>
    <property type="match status" value="1"/>
</dbReference>
<comment type="subcellular location">
    <subcellularLocation>
        <location evidence="1">Membrane</location>
        <topology evidence="1">Single-pass membrane protein</topology>
    </subcellularLocation>
</comment>
<name>A0AAD4XQ54_9MAGN</name>
<keyword evidence="3" id="KW-0808">Transferase</keyword>
<dbReference type="InterPro" id="IPR013083">
    <property type="entry name" value="Znf_RING/FYVE/PHD"/>
</dbReference>
<keyword evidence="8" id="KW-0862">Zinc</keyword>
<feature type="domain" description="RING-type" evidence="14">
    <location>
        <begin position="157"/>
        <end position="199"/>
    </location>
</feature>